<organism evidence="2 3">
    <name type="scientific">Mycolicibacterium anyangense</name>
    <dbReference type="NCBI Taxonomy" id="1431246"/>
    <lineage>
        <taxon>Bacteria</taxon>
        <taxon>Bacillati</taxon>
        <taxon>Actinomycetota</taxon>
        <taxon>Actinomycetes</taxon>
        <taxon>Mycobacteriales</taxon>
        <taxon>Mycobacteriaceae</taxon>
        <taxon>Mycolicibacterium</taxon>
    </lineage>
</organism>
<dbReference type="EMBL" id="AP022620">
    <property type="protein sequence ID" value="BBZ77101.1"/>
    <property type="molecule type" value="Genomic_DNA"/>
</dbReference>
<dbReference type="AlphaFoldDB" id="A0A6N4WD28"/>
<name>A0A6N4WD28_9MYCO</name>
<proteinExistence type="predicted"/>
<dbReference type="InterPro" id="IPR010621">
    <property type="entry name" value="DUF1214"/>
</dbReference>
<dbReference type="RefSeq" id="WP_197748421.1">
    <property type="nucleotide sequence ID" value="NZ_AP022620.1"/>
</dbReference>
<dbReference type="Pfam" id="PF06742">
    <property type="entry name" value="DUF1214"/>
    <property type="match status" value="1"/>
</dbReference>
<dbReference type="KEGG" id="many:MANY_24380"/>
<evidence type="ECO:0000259" key="1">
    <source>
        <dbReference type="Pfam" id="PF06742"/>
    </source>
</evidence>
<sequence length="399" mass="44677">MAIDDDQGLASWAEYVDLLKDAADLETTLWDPDDVDLRAALYRQFAMSLSQGYFLYFAAADPRQPDWVPFENSAFLAQPNPDAVYHYAAVDGTGVYRIRGRRGTVPVVGFATGRNLFGMSDSPGPGFDNYDADQLTLDEAGFFDVVLSAERPAGYQGDWLYLNPDTQFVIVRQFSYDWGNELDATLGIVRLDEAPPSPRVTATDVDARLRGLFGQYTAGLSKVTTGYMKNLREREGSDQVVLTDFSGLGNGADWPQAYYECRFELTPDEALIVETDLPEHHVYWNIQVIDALWNQVELIHHQSSLNGFQAHIDSDGKFRAVLSTTDPGVPNWLDTGGELKGMLIGRWYRCSSHPTPTVSRVKVADVRAHLPADTPLITTEQRTEVLRQRALGAQLRRRW</sequence>
<feature type="domain" description="DUF1214" evidence="1">
    <location>
        <begin position="271"/>
        <end position="349"/>
    </location>
</feature>
<keyword evidence="3" id="KW-1185">Reference proteome</keyword>
<gene>
    <name evidence="2" type="ORF">MANY_24380</name>
</gene>
<reference evidence="2 3" key="1">
    <citation type="journal article" date="2019" name="Emerg. Microbes Infect.">
        <title>Comprehensive subspecies identification of 175 nontuberculous mycobacteria species based on 7547 genomic profiles.</title>
        <authorList>
            <person name="Matsumoto Y."/>
            <person name="Kinjo T."/>
            <person name="Motooka D."/>
            <person name="Nabeya D."/>
            <person name="Jung N."/>
            <person name="Uechi K."/>
            <person name="Horii T."/>
            <person name="Iida T."/>
            <person name="Fujita J."/>
            <person name="Nakamura S."/>
        </authorList>
    </citation>
    <scope>NUCLEOTIDE SEQUENCE [LARGE SCALE GENOMIC DNA]</scope>
    <source>
        <strain evidence="2 3">JCM 30275</strain>
    </source>
</reference>
<evidence type="ECO:0000313" key="3">
    <source>
        <dbReference type="Proteomes" id="UP000467249"/>
    </source>
</evidence>
<accession>A0A6N4WD28</accession>
<evidence type="ECO:0000313" key="2">
    <source>
        <dbReference type="EMBL" id="BBZ77101.1"/>
    </source>
</evidence>
<protein>
    <recommendedName>
        <fullName evidence="1">DUF1214 domain-containing protein</fullName>
    </recommendedName>
</protein>
<dbReference type="Proteomes" id="UP000467249">
    <property type="component" value="Chromosome"/>
</dbReference>